<organism evidence="1 2">
    <name type="scientific">Desmospora activa DSM 45169</name>
    <dbReference type="NCBI Taxonomy" id="1121389"/>
    <lineage>
        <taxon>Bacteria</taxon>
        <taxon>Bacillati</taxon>
        <taxon>Bacillota</taxon>
        <taxon>Bacilli</taxon>
        <taxon>Bacillales</taxon>
        <taxon>Thermoactinomycetaceae</taxon>
        <taxon>Desmospora</taxon>
    </lineage>
</organism>
<proteinExistence type="predicted"/>
<dbReference type="RefSeq" id="WP_107725256.1">
    <property type="nucleotide sequence ID" value="NZ_PZZP01000001.1"/>
</dbReference>
<evidence type="ECO:0000313" key="1">
    <source>
        <dbReference type="EMBL" id="PTM58450.1"/>
    </source>
</evidence>
<comment type="caution">
    <text evidence="1">The sequence shown here is derived from an EMBL/GenBank/DDBJ whole genome shotgun (WGS) entry which is preliminary data.</text>
</comment>
<dbReference type="Proteomes" id="UP000241639">
    <property type="component" value="Unassembled WGS sequence"/>
</dbReference>
<keyword evidence="2" id="KW-1185">Reference proteome</keyword>
<accession>A0A2T4Z9A0</accession>
<sequence length="118" mass="12973">MLWKGFTGLLAAVLVWGLVGMEWNWIASSTLAEVIASQTGEEPFVLSGTMRLLDIQGGCWVLETAEGKRFQLDGTPEQLHTLRRDGARVTIYAVKAPDRYGTCMIGTWVKVIQIMGTG</sequence>
<name>A0A2T4Z9A0_9BACL</name>
<dbReference type="EMBL" id="PZZP01000001">
    <property type="protein sequence ID" value="PTM58450.1"/>
    <property type="molecule type" value="Genomic_DNA"/>
</dbReference>
<reference evidence="1 2" key="1">
    <citation type="submission" date="2018-04" db="EMBL/GenBank/DDBJ databases">
        <title>Genomic Encyclopedia of Archaeal and Bacterial Type Strains, Phase II (KMG-II): from individual species to whole genera.</title>
        <authorList>
            <person name="Goeker M."/>
        </authorList>
    </citation>
    <scope>NUCLEOTIDE SEQUENCE [LARGE SCALE GENOMIC DNA]</scope>
    <source>
        <strain evidence="1 2">DSM 45169</strain>
    </source>
</reference>
<dbReference type="OrthoDB" id="4869430at2"/>
<evidence type="ECO:0000313" key="2">
    <source>
        <dbReference type="Proteomes" id="UP000241639"/>
    </source>
</evidence>
<protein>
    <submittedName>
        <fullName evidence="1">Uncharacterized protein</fullName>
    </submittedName>
</protein>
<gene>
    <name evidence="1" type="ORF">C8J48_1033</name>
</gene>
<dbReference type="AlphaFoldDB" id="A0A2T4Z9A0"/>